<sequence>MKYIFMISLITLFFNGCATTSKNVETPLKVENEVSSKKIFGEEENWQPINKNNILDEKNNKVVK</sequence>
<protein>
    <submittedName>
        <fullName evidence="2">Uncharacterized protein</fullName>
    </submittedName>
</protein>
<dbReference type="RefSeq" id="WP_263514139.1">
    <property type="nucleotide sequence ID" value="NZ_CP099556.1"/>
</dbReference>
<keyword evidence="1" id="KW-0732">Signal</keyword>
<dbReference type="AlphaFoldDB" id="A0AA46NL73"/>
<feature type="chain" id="PRO_5041239509" evidence="1">
    <location>
        <begin position="19"/>
        <end position="64"/>
    </location>
</feature>
<evidence type="ECO:0000313" key="2">
    <source>
        <dbReference type="EMBL" id="UYF42524.1"/>
    </source>
</evidence>
<evidence type="ECO:0000313" key="3">
    <source>
        <dbReference type="Proteomes" id="UP001164100"/>
    </source>
</evidence>
<reference evidence="2" key="1">
    <citation type="journal article" date="2022" name="Front. Microbiol.">
        <title>Species classification and novel plasmid identifications in Arcobacter cryaerophilus and Arcobacter cryaerophilus-like organisms.</title>
        <authorList>
            <person name="Zhou G."/>
            <person name="Wang M."/>
            <person name="Wang H."/>
            <person name="Chen X."/>
            <person name="Gu Y."/>
            <person name="Shao Z."/>
            <person name="Zhang J."/>
            <person name="Zhang M."/>
        </authorList>
    </citation>
    <scope>NUCLEOTIDE SEQUENCE</scope>
    <source>
        <strain evidence="2">ICDCAC48</strain>
    </source>
</reference>
<accession>A0AA46NL73</accession>
<gene>
    <name evidence="2" type="ORF">NGX11_06330</name>
</gene>
<organism evidence="2 3">
    <name type="scientific">Aliarcobacter cryaerophilus</name>
    <dbReference type="NCBI Taxonomy" id="28198"/>
    <lineage>
        <taxon>Bacteria</taxon>
        <taxon>Pseudomonadati</taxon>
        <taxon>Campylobacterota</taxon>
        <taxon>Epsilonproteobacteria</taxon>
        <taxon>Campylobacterales</taxon>
        <taxon>Arcobacteraceae</taxon>
        <taxon>Aliarcobacter</taxon>
    </lineage>
</organism>
<proteinExistence type="predicted"/>
<name>A0AA46NL73_9BACT</name>
<feature type="signal peptide" evidence="1">
    <location>
        <begin position="1"/>
        <end position="18"/>
    </location>
</feature>
<evidence type="ECO:0000256" key="1">
    <source>
        <dbReference type="SAM" id="SignalP"/>
    </source>
</evidence>
<dbReference type="Proteomes" id="UP001164100">
    <property type="component" value="Chromosome"/>
</dbReference>
<dbReference type="EMBL" id="CP099556">
    <property type="protein sequence ID" value="UYF42524.1"/>
    <property type="molecule type" value="Genomic_DNA"/>
</dbReference>